<accession>W4LH95</accession>
<dbReference type="InterPro" id="IPR010218">
    <property type="entry name" value="NADH_DH_suC"/>
</dbReference>
<dbReference type="InterPro" id="IPR020396">
    <property type="entry name" value="NADH_UbQ_OxRdtase_CS"/>
</dbReference>
<comment type="similarity">
    <text evidence="2 4">Belongs to the complex I 30 kDa subunit family.</text>
</comment>
<reference evidence="7 8" key="1">
    <citation type="journal article" date="2014" name="Nature">
        <title>An environmental bacterial taxon with a large and distinct metabolic repertoire.</title>
        <authorList>
            <person name="Wilson M.C."/>
            <person name="Mori T."/>
            <person name="Ruckert C."/>
            <person name="Uria A.R."/>
            <person name="Helf M.J."/>
            <person name="Takada K."/>
            <person name="Gernert C."/>
            <person name="Steffens U.A."/>
            <person name="Heycke N."/>
            <person name="Schmitt S."/>
            <person name="Rinke C."/>
            <person name="Helfrich E.J."/>
            <person name="Brachmann A.O."/>
            <person name="Gurgui C."/>
            <person name="Wakimoto T."/>
            <person name="Kracht M."/>
            <person name="Crusemann M."/>
            <person name="Hentschel U."/>
            <person name="Abe I."/>
            <person name="Matsunaga S."/>
            <person name="Kalinowski J."/>
            <person name="Takeyama H."/>
            <person name="Piel J."/>
        </authorList>
    </citation>
    <scope>NUCLEOTIDE SEQUENCE [LARGE SCALE GENOMIC DNA]</scope>
    <source>
        <strain evidence="8">TSY1</strain>
    </source>
</reference>
<evidence type="ECO:0000313" key="8">
    <source>
        <dbReference type="Proteomes" id="UP000019141"/>
    </source>
</evidence>
<evidence type="ECO:0000256" key="2">
    <source>
        <dbReference type="ARBA" id="ARBA00007569"/>
    </source>
</evidence>
<organism evidence="7 8">
    <name type="scientific">Entotheonella factor</name>
    <dbReference type="NCBI Taxonomy" id="1429438"/>
    <lineage>
        <taxon>Bacteria</taxon>
        <taxon>Pseudomonadati</taxon>
        <taxon>Nitrospinota/Tectimicrobiota group</taxon>
        <taxon>Candidatus Tectimicrobiota</taxon>
        <taxon>Candidatus Entotheonellia</taxon>
        <taxon>Candidatus Entotheonellales</taxon>
        <taxon>Candidatus Entotheonellaceae</taxon>
        <taxon>Candidatus Entotheonella</taxon>
    </lineage>
</organism>
<comment type="function">
    <text evidence="5">NDH-1 shuttles electrons from NADH, via FMN and iron-sulfur (Fe-S) centers, to quinones in the respiratory chain.</text>
</comment>
<evidence type="ECO:0000313" key="7">
    <source>
        <dbReference type="EMBL" id="ETW97095.1"/>
    </source>
</evidence>
<feature type="non-terminal residue" evidence="7">
    <location>
        <position position="261"/>
    </location>
</feature>
<dbReference type="GO" id="GO:0008137">
    <property type="term" value="F:NADH dehydrogenase (ubiquinone) activity"/>
    <property type="evidence" value="ECO:0007669"/>
    <property type="project" value="InterPro"/>
</dbReference>
<comment type="subcellular location">
    <subcellularLocation>
        <location evidence="1">Cell membrane</location>
        <topology evidence="1">Peripheral membrane protein</topology>
    </subcellularLocation>
</comment>
<dbReference type="Gene3D" id="3.30.460.80">
    <property type="entry name" value="NADH:ubiquinone oxidoreductase, 30kDa subunit"/>
    <property type="match status" value="1"/>
</dbReference>
<gene>
    <name evidence="7" type="ORF">ETSY1_24020</name>
</gene>
<keyword evidence="4" id="KW-0520">NAD</keyword>
<evidence type="ECO:0000256" key="5">
    <source>
        <dbReference type="RuleBase" id="RU003582"/>
    </source>
</evidence>
<dbReference type="GO" id="GO:0016651">
    <property type="term" value="F:oxidoreductase activity, acting on NAD(P)H"/>
    <property type="evidence" value="ECO:0007669"/>
    <property type="project" value="InterPro"/>
</dbReference>
<evidence type="ECO:0000256" key="4">
    <source>
        <dbReference type="RuleBase" id="RU003456"/>
    </source>
</evidence>
<dbReference type="Proteomes" id="UP000019141">
    <property type="component" value="Unassembled WGS sequence"/>
</dbReference>
<dbReference type="Gene3D" id="1.10.645.10">
    <property type="entry name" value="Cytochrome-c3 Hydrogenase, chain B"/>
    <property type="match status" value="1"/>
</dbReference>
<proteinExistence type="inferred from homology"/>
<dbReference type="EC" id="7.1.1.-" evidence="5"/>
<sequence length="261" mass="30479">MEASKTLQRLQANYAWAIREHAVTHGDETVMVERGVWREVMQFLRDDPDLQYNFLMDLTAVDTMQLERSRAARFEVVAHLYSLSHNSRVRVKAPVPEDDPRIDSLMPVWEGANWFEREAYDMFGLTFTDHPDLRRILMYDGFEGYPLRKDYPTDKEQPLNQHALDPSFYQSRRNDEGIETRHMFVHMGPSHPAMHGVIHLILELEGETVIDADPEIGYLHRAFEKESESHTYTQVIPYTDRLNYVSPLINNVAYVLAVEKL</sequence>
<keyword evidence="3 4" id="KW-0813">Transport</keyword>
<comment type="caution">
    <text evidence="7">The sequence shown here is derived from an EMBL/GenBank/DDBJ whole genome shotgun (WGS) entry which is preliminary data.</text>
</comment>
<evidence type="ECO:0000256" key="3">
    <source>
        <dbReference type="ARBA" id="ARBA00022448"/>
    </source>
</evidence>
<dbReference type="NCBIfam" id="TIGR01961">
    <property type="entry name" value="NuoC_fam"/>
    <property type="match status" value="1"/>
</dbReference>
<dbReference type="PANTHER" id="PTHR10884">
    <property type="entry name" value="NADH DEHYDROGENASE UBIQUINONE IRON-SULFUR PROTEIN 3"/>
    <property type="match status" value="1"/>
</dbReference>
<keyword evidence="8" id="KW-1185">Reference proteome</keyword>
<dbReference type="HAMAP" id="MF_01357">
    <property type="entry name" value="NDH1_NuoC"/>
    <property type="match status" value="1"/>
</dbReference>
<dbReference type="Pfam" id="PF00329">
    <property type="entry name" value="Complex1_30kDa"/>
    <property type="match status" value="1"/>
</dbReference>
<dbReference type="PROSITE" id="PS00542">
    <property type="entry name" value="COMPLEX1_30K"/>
    <property type="match status" value="1"/>
</dbReference>
<evidence type="ECO:0000256" key="1">
    <source>
        <dbReference type="ARBA" id="ARBA00004202"/>
    </source>
</evidence>
<dbReference type="PANTHER" id="PTHR10884:SF14">
    <property type="entry name" value="NADH DEHYDROGENASE [UBIQUINONE] IRON-SULFUR PROTEIN 3, MITOCHONDRIAL"/>
    <property type="match status" value="1"/>
</dbReference>
<dbReference type="InterPro" id="IPR037232">
    <property type="entry name" value="NADH_quin_OxRdtase_su_C/D-like"/>
</dbReference>
<dbReference type="HOGENOM" id="CLU_1071535_0_0_7"/>
<name>W4LH95_ENTF1</name>
<dbReference type="GO" id="GO:0005886">
    <property type="term" value="C:plasma membrane"/>
    <property type="evidence" value="ECO:0007669"/>
    <property type="project" value="UniProtKB-SubCell"/>
</dbReference>
<dbReference type="InterPro" id="IPR029014">
    <property type="entry name" value="NiFe-Hase_large"/>
</dbReference>
<keyword evidence="4" id="KW-1278">Translocase</keyword>
<comment type="catalytic activity">
    <reaction evidence="5">
        <text>a quinone + NADH + 5 H(+)(in) = a quinol + NAD(+) + 4 H(+)(out)</text>
        <dbReference type="Rhea" id="RHEA:57888"/>
        <dbReference type="ChEBI" id="CHEBI:15378"/>
        <dbReference type="ChEBI" id="CHEBI:24646"/>
        <dbReference type="ChEBI" id="CHEBI:57540"/>
        <dbReference type="ChEBI" id="CHEBI:57945"/>
        <dbReference type="ChEBI" id="CHEBI:132124"/>
    </reaction>
</comment>
<dbReference type="AlphaFoldDB" id="W4LH95"/>
<dbReference type="EMBL" id="AZHW01000704">
    <property type="protein sequence ID" value="ETW97095.1"/>
    <property type="molecule type" value="Genomic_DNA"/>
</dbReference>
<dbReference type="SUPFAM" id="SSF143243">
    <property type="entry name" value="Nqo5-like"/>
    <property type="match status" value="1"/>
</dbReference>
<feature type="domain" description="NADH:ubiquinone oxidoreductase 30kDa subunit" evidence="6">
    <location>
        <begin position="30"/>
        <end position="156"/>
    </location>
</feature>
<dbReference type="InterPro" id="IPR001268">
    <property type="entry name" value="NADH_UbQ_OxRdtase_30kDa_su"/>
</dbReference>
<dbReference type="GO" id="GO:0048038">
    <property type="term" value="F:quinone binding"/>
    <property type="evidence" value="ECO:0007669"/>
    <property type="project" value="UniProtKB-KW"/>
</dbReference>
<protein>
    <recommendedName>
        <fullName evidence="5">NADH-quinone oxidoreductase</fullName>
        <ecNumber evidence="5">7.1.1.-</ecNumber>
    </recommendedName>
</protein>
<dbReference type="SUPFAM" id="SSF56762">
    <property type="entry name" value="HydB/Nqo4-like"/>
    <property type="match status" value="1"/>
</dbReference>
<evidence type="ECO:0000259" key="6">
    <source>
        <dbReference type="Pfam" id="PF00329"/>
    </source>
</evidence>
<keyword evidence="5" id="KW-0874">Quinone</keyword>